<reference evidence="2" key="1">
    <citation type="submission" date="2020-03" db="EMBL/GenBank/DDBJ databases">
        <title>Hybrid Assembly of Korean Phytophthora infestans isolates.</title>
        <authorList>
            <person name="Prokchorchik M."/>
            <person name="Lee Y."/>
            <person name="Seo J."/>
            <person name="Cho J.-H."/>
            <person name="Park Y.-E."/>
            <person name="Jang D.-C."/>
            <person name="Im J.-S."/>
            <person name="Choi J.-G."/>
            <person name="Park H.-J."/>
            <person name="Lee G.-B."/>
            <person name="Lee Y.-G."/>
            <person name="Hong S.-Y."/>
            <person name="Cho K."/>
            <person name="Sohn K.H."/>
        </authorList>
    </citation>
    <scope>NUCLEOTIDE SEQUENCE</scope>
    <source>
        <strain evidence="2">KR_2_A2</strain>
    </source>
</reference>
<comment type="caution">
    <text evidence="2">The sequence shown here is derived from an EMBL/GenBank/DDBJ whole genome shotgun (WGS) entry which is preliminary data.</text>
</comment>
<sequence length="228" mass="24968">MPGLSGEGLPVETLAACEEIEYYSRCFVTGDPRGLRVAVVLSVDDTPGNELPVSIDTGDPLPLTIFMRRRRDVLGAVTTKAKRKNKLSKVNQIRVFNVLREGNPTGNGKAGESSVIDLTSEACQGEVNDQAARVHLTTEPYLVKKLTSPRSHLMSQVRIPILHNLPIESWLKLMSTSKLFLRGGSAKKYAIRRSDVLASGVYLDLGRGATKRSVVSVGVVQRFIMHAR</sequence>
<dbReference type="Proteomes" id="UP000704712">
    <property type="component" value="Unassembled WGS sequence"/>
</dbReference>
<dbReference type="EMBL" id="JAACNO010000465">
    <property type="protein sequence ID" value="KAF4147448.1"/>
    <property type="molecule type" value="Genomic_DNA"/>
</dbReference>
<gene>
    <name evidence="2" type="ORF">GN958_ATG03320</name>
    <name evidence="1" type="ORF">GN958_ATG13495</name>
</gene>
<protein>
    <submittedName>
        <fullName evidence="2">Uncharacterized protein</fullName>
    </submittedName>
</protein>
<dbReference type="EMBL" id="JAACNO010001835">
    <property type="protein sequence ID" value="KAF4137326.1"/>
    <property type="molecule type" value="Genomic_DNA"/>
</dbReference>
<dbReference type="AlphaFoldDB" id="A0A8S9VA83"/>
<proteinExistence type="predicted"/>
<evidence type="ECO:0000313" key="2">
    <source>
        <dbReference type="EMBL" id="KAF4147448.1"/>
    </source>
</evidence>
<evidence type="ECO:0000313" key="1">
    <source>
        <dbReference type="EMBL" id="KAF4137326.1"/>
    </source>
</evidence>
<organism evidence="2 3">
    <name type="scientific">Phytophthora infestans</name>
    <name type="common">Potato late blight agent</name>
    <name type="synonym">Botrytis infestans</name>
    <dbReference type="NCBI Taxonomy" id="4787"/>
    <lineage>
        <taxon>Eukaryota</taxon>
        <taxon>Sar</taxon>
        <taxon>Stramenopiles</taxon>
        <taxon>Oomycota</taxon>
        <taxon>Peronosporomycetes</taxon>
        <taxon>Peronosporales</taxon>
        <taxon>Peronosporaceae</taxon>
        <taxon>Phytophthora</taxon>
    </lineage>
</organism>
<evidence type="ECO:0000313" key="3">
    <source>
        <dbReference type="Proteomes" id="UP000704712"/>
    </source>
</evidence>
<name>A0A8S9VA83_PHYIN</name>
<accession>A0A8S9VA83</accession>